<dbReference type="AlphaFoldDB" id="A0A1Q9DY30"/>
<evidence type="ECO:0000313" key="2">
    <source>
        <dbReference type="EMBL" id="OLQ00086.1"/>
    </source>
</evidence>
<dbReference type="PANTHER" id="PTHR34203:SF15">
    <property type="entry name" value="SLL1173 PROTEIN"/>
    <property type="match status" value="1"/>
</dbReference>
<sequence length="565" mass="63413">MMGARRLLGAAGAVFVMEKRRQFLCCSPNAKAPPSFSARLERDTATLQGQLPKKVLEDLELAKVFHKVQELVRLVDDLSAQDLSLEVQSAKRNSVRLAYRDFTEALDSLSISVLGPGARPLATTRSWVPLLRRWRYYVCSLFSWGLLTEQAVAEAADVLKDLDVVGIIDPLAGSGWHALLWREVGGLSVLAMDSYAVRPAWFSVAVVEDSRTAMRHLQPPEISRWALFLSWPPHSPDTVGSDLLEKFEGTYFLYLGEQADPRAVDAGLTGGHQLLSRIAEACWGGFTYDDCCGERQRVEQVRTTCQCCNLSKTRPVLGSISEVVEKHGYPVFFDALTTKAGWFRSGYRAWEPLTFRIFQRFATGQIVLDVGAWVGATVIWEANVAEHVFAIEPTPVSGCQLLANLNVNPPRVSRRVTLIRGALHNETGSVVILNRREDSNNRIYAGPARPLMTSVPSFTIEALLLKYPRLRRVSFIKIDTEGHERVLVPAMRSFLKKQKPVVLVSLHPIYIGDRLVRRVVNALNEIFPYIYDSDMKTPFNIRRFTFFGSPEDHYGTELLGTWHPL</sequence>
<dbReference type="Gene3D" id="3.40.50.150">
    <property type="entry name" value="Vaccinia Virus protein VP39"/>
    <property type="match status" value="1"/>
</dbReference>
<proteinExistence type="predicted"/>
<evidence type="ECO:0000259" key="1">
    <source>
        <dbReference type="Pfam" id="PF05050"/>
    </source>
</evidence>
<dbReference type="Pfam" id="PF05050">
    <property type="entry name" value="Methyltransf_21"/>
    <property type="match status" value="1"/>
</dbReference>
<dbReference type="OrthoDB" id="407600at2759"/>
<organism evidence="2 3">
    <name type="scientific">Symbiodinium microadriaticum</name>
    <name type="common">Dinoflagellate</name>
    <name type="synonym">Zooxanthella microadriatica</name>
    <dbReference type="NCBI Taxonomy" id="2951"/>
    <lineage>
        <taxon>Eukaryota</taxon>
        <taxon>Sar</taxon>
        <taxon>Alveolata</taxon>
        <taxon>Dinophyceae</taxon>
        <taxon>Suessiales</taxon>
        <taxon>Symbiodiniaceae</taxon>
        <taxon>Symbiodinium</taxon>
    </lineage>
</organism>
<dbReference type="SUPFAM" id="SSF53335">
    <property type="entry name" value="S-adenosyl-L-methionine-dependent methyltransferases"/>
    <property type="match status" value="1"/>
</dbReference>
<keyword evidence="3" id="KW-1185">Reference proteome</keyword>
<dbReference type="InterPro" id="IPR052514">
    <property type="entry name" value="SAM-dependent_MTase"/>
</dbReference>
<name>A0A1Q9DY30_SYMMI</name>
<comment type="caution">
    <text evidence="2">The sequence shown here is derived from an EMBL/GenBank/DDBJ whole genome shotgun (WGS) entry which is preliminary data.</text>
</comment>
<feature type="domain" description="Methyltransferase FkbM" evidence="1">
    <location>
        <begin position="369"/>
        <end position="507"/>
    </location>
</feature>
<dbReference type="EMBL" id="LSRX01000340">
    <property type="protein sequence ID" value="OLQ00086.1"/>
    <property type="molecule type" value="Genomic_DNA"/>
</dbReference>
<dbReference type="InterPro" id="IPR029063">
    <property type="entry name" value="SAM-dependent_MTases_sf"/>
</dbReference>
<accession>A0A1Q9DY30</accession>
<reference evidence="2 3" key="1">
    <citation type="submission" date="2016-02" db="EMBL/GenBank/DDBJ databases">
        <title>Genome analysis of coral dinoflagellate symbionts highlights evolutionary adaptations to a symbiotic lifestyle.</title>
        <authorList>
            <person name="Aranda M."/>
            <person name="Li Y."/>
            <person name="Liew Y.J."/>
            <person name="Baumgarten S."/>
            <person name="Simakov O."/>
            <person name="Wilson M."/>
            <person name="Piel J."/>
            <person name="Ashoor H."/>
            <person name="Bougouffa S."/>
            <person name="Bajic V.B."/>
            <person name="Ryu T."/>
            <person name="Ravasi T."/>
            <person name="Bayer T."/>
            <person name="Micklem G."/>
            <person name="Kim H."/>
            <person name="Bhak J."/>
            <person name="Lajeunesse T.C."/>
            <person name="Voolstra C.R."/>
        </authorList>
    </citation>
    <scope>NUCLEOTIDE SEQUENCE [LARGE SCALE GENOMIC DNA]</scope>
    <source>
        <strain evidence="2 3">CCMP2467</strain>
    </source>
</reference>
<protein>
    <recommendedName>
        <fullName evidence="1">Methyltransferase FkbM domain-containing protein</fullName>
    </recommendedName>
</protein>
<dbReference type="InterPro" id="IPR006342">
    <property type="entry name" value="FkbM_mtfrase"/>
</dbReference>
<dbReference type="PANTHER" id="PTHR34203">
    <property type="entry name" value="METHYLTRANSFERASE, FKBM FAMILY PROTEIN"/>
    <property type="match status" value="1"/>
</dbReference>
<dbReference type="Proteomes" id="UP000186817">
    <property type="component" value="Unassembled WGS sequence"/>
</dbReference>
<dbReference type="NCBIfam" id="TIGR01444">
    <property type="entry name" value="fkbM_fam"/>
    <property type="match status" value="1"/>
</dbReference>
<evidence type="ECO:0000313" key="3">
    <source>
        <dbReference type="Proteomes" id="UP000186817"/>
    </source>
</evidence>
<gene>
    <name evidence="2" type="ORF">AK812_SmicGene17304</name>
</gene>